<comment type="caution">
    <text evidence="1">The sequence shown here is derived from an EMBL/GenBank/DDBJ whole genome shotgun (WGS) entry which is preliminary data.</text>
</comment>
<dbReference type="EMBL" id="JAGETR010000078">
    <property type="protein sequence ID" value="MBO2006956.1"/>
    <property type="molecule type" value="Genomic_DNA"/>
</dbReference>
<gene>
    <name evidence="1" type="ORF">J4732_12955</name>
</gene>
<sequence length="33" mass="3692">MFTPTERKRRGLIASDRPYAGALMFSGIQRAHG</sequence>
<dbReference type="AlphaFoldDB" id="A0A939SR78"/>
<reference evidence="1" key="1">
    <citation type="submission" date="2021-03" db="EMBL/GenBank/DDBJ databases">
        <title>Molecular epidemiology and mechanisms of colistin and carbapenem resistance in Enterobacteriaceae from clinical isolates, the environment and porcine samples in Pretoria, South Africa.</title>
        <authorList>
            <person name="Bogoshi D."/>
            <person name="Mbelle N.M."/>
            <person name="Naidoo V."/>
            <person name="Osei Sekyere J."/>
        </authorList>
    </citation>
    <scope>NUCLEOTIDE SEQUENCE</scope>
    <source>
        <strain evidence="1">C080</strain>
    </source>
</reference>
<organism evidence="1">
    <name type="scientific">Serratia marcescens</name>
    <dbReference type="NCBI Taxonomy" id="615"/>
    <lineage>
        <taxon>Bacteria</taxon>
        <taxon>Pseudomonadati</taxon>
        <taxon>Pseudomonadota</taxon>
        <taxon>Gammaproteobacteria</taxon>
        <taxon>Enterobacterales</taxon>
        <taxon>Yersiniaceae</taxon>
        <taxon>Serratia</taxon>
    </lineage>
</organism>
<protein>
    <submittedName>
        <fullName evidence="1">DUF2219 family protein</fullName>
    </submittedName>
</protein>
<accession>A0A939SR78</accession>
<evidence type="ECO:0000313" key="1">
    <source>
        <dbReference type="EMBL" id="MBO2006956.1"/>
    </source>
</evidence>
<name>A0A939SR78_SERMA</name>
<proteinExistence type="predicted"/>